<evidence type="ECO:0000256" key="6">
    <source>
        <dbReference type="ARBA" id="ARBA00023242"/>
    </source>
</evidence>
<feature type="compositionally biased region" description="Polar residues" evidence="9">
    <location>
        <begin position="73"/>
        <end position="83"/>
    </location>
</feature>
<dbReference type="EMBL" id="JAWDJX010000003">
    <property type="protein sequence ID" value="KAK3057529.1"/>
    <property type="molecule type" value="Genomic_DNA"/>
</dbReference>
<evidence type="ECO:0000256" key="3">
    <source>
        <dbReference type="ARBA" id="ARBA00017306"/>
    </source>
</evidence>
<keyword evidence="4" id="KW-0805">Transcription regulation</keyword>
<evidence type="ECO:0000313" key="12">
    <source>
        <dbReference type="Proteomes" id="UP001271007"/>
    </source>
</evidence>
<gene>
    <name evidence="11" type="ORF">LTR09_001713</name>
</gene>
<feature type="domain" description="Transcription initiation factor TFIID component TAF4 C-terminal" evidence="10">
    <location>
        <begin position="251"/>
        <end position="586"/>
    </location>
</feature>
<feature type="region of interest" description="Disordered" evidence="9">
    <location>
        <begin position="514"/>
        <end position="536"/>
    </location>
</feature>
<name>A0AAJ0GHA9_9PEZI</name>
<feature type="compositionally biased region" description="Pro residues" evidence="9">
    <location>
        <begin position="133"/>
        <end position="146"/>
    </location>
</feature>
<comment type="caution">
    <text evidence="11">The sequence shown here is derived from an EMBL/GenBank/DDBJ whole genome shotgun (WGS) entry which is preliminary data.</text>
</comment>
<accession>A0AAJ0GHA9</accession>
<evidence type="ECO:0000256" key="8">
    <source>
        <dbReference type="ARBA" id="ARBA00031747"/>
    </source>
</evidence>
<dbReference type="Proteomes" id="UP001271007">
    <property type="component" value="Unassembled WGS sequence"/>
</dbReference>
<feature type="compositionally biased region" description="Polar residues" evidence="9">
    <location>
        <begin position="382"/>
        <end position="395"/>
    </location>
</feature>
<dbReference type="Pfam" id="PF05236">
    <property type="entry name" value="TAF4"/>
    <property type="match status" value="1"/>
</dbReference>
<feature type="compositionally biased region" description="Low complexity" evidence="9">
    <location>
        <begin position="516"/>
        <end position="536"/>
    </location>
</feature>
<evidence type="ECO:0000256" key="2">
    <source>
        <dbReference type="ARBA" id="ARBA00006178"/>
    </source>
</evidence>
<dbReference type="AlphaFoldDB" id="A0AAJ0GHA9"/>
<comment type="subcellular location">
    <subcellularLocation>
        <location evidence="1">Nucleus</location>
    </subcellularLocation>
</comment>
<dbReference type="GO" id="GO:0006352">
    <property type="term" value="P:DNA-templated transcription initiation"/>
    <property type="evidence" value="ECO:0007669"/>
    <property type="project" value="InterPro"/>
</dbReference>
<evidence type="ECO:0000256" key="7">
    <source>
        <dbReference type="ARBA" id="ARBA00025346"/>
    </source>
</evidence>
<evidence type="ECO:0000259" key="10">
    <source>
        <dbReference type="Pfam" id="PF05236"/>
    </source>
</evidence>
<comment type="similarity">
    <text evidence="2">Belongs to the TAF4 family.</text>
</comment>
<feature type="compositionally biased region" description="Polar residues" evidence="9">
    <location>
        <begin position="90"/>
        <end position="99"/>
    </location>
</feature>
<feature type="region of interest" description="Disordered" evidence="9">
    <location>
        <begin position="413"/>
        <end position="446"/>
    </location>
</feature>
<evidence type="ECO:0000256" key="1">
    <source>
        <dbReference type="ARBA" id="ARBA00004123"/>
    </source>
</evidence>
<evidence type="ECO:0000313" key="11">
    <source>
        <dbReference type="EMBL" id="KAK3057529.1"/>
    </source>
</evidence>
<reference evidence="11" key="1">
    <citation type="submission" date="2023-04" db="EMBL/GenBank/DDBJ databases">
        <title>Black Yeasts Isolated from many extreme environments.</title>
        <authorList>
            <person name="Coleine C."/>
            <person name="Stajich J.E."/>
            <person name="Selbmann L."/>
        </authorList>
    </citation>
    <scope>NUCLEOTIDE SEQUENCE</scope>
    <source>
        <strain evidence="11">CCFEE 5312</strain>
    </source>
</reference>
<keyword evidence="6" id="KW-0539">Nucleus</keyword>
<protein>
    <recommendedName>
        <fullName evidence="3">Transcription initiation factor TFIID subunit 4</fullName>
    </recommendedName>
    <alternativeName>
        <fullName evidence="8">TBP-associated factor 4</fullName>
    </alternativeName>
</protein>
<keyword evidence="12" id="KW-1185">Reference proteome</keyword>
<feature type="region of interest" description="Disordered" evidence="9">
    <location>
        <begin position="1"/>
        <end position="154"/>
    </location>
</feature>
<feature type="region of interest" description="Disordered" evidence="9">
    <location>
        <begin position="357"/>
        <end position="395"/>
    </location>
</feature>
<proteinExistence type="inferred from homology"/>
<evidence type="ECO:0000256" key="9">
    <source>
        <dbReference type="SAM" id="MobiDB-lite"/>
    </source>
</evidence>
<dbReference type="InterPro" id="IPR007900">
    <property type="entry name" value="TAF4_C"/>
</dbReference>
<keyword evidence="5" id="KW-0804">Transcription</keyword>
<comment type="function">
    <text evidence="7">Functions as a component of the DNA-binding general transcription factor complex TFIID. Binding of TFIID to a promoter (with or without TATA element) is the initial step in pre-initiation complex (PIC) formation. TFIID plays a key role in the regulation of gene expression by RNA polymerase II through different activities such as transcription activator interaction, core promoter recognition and selectivity, TFIIA and TFIIB interaction, chromatin modification (histone acetylation by TAF1), facilitation of DNA opening and initiation of transcription.</text>
</comment>
<evidence type="ECO:0000256" key="4">
    <source>
        <dbReference type="ARBA" id="ARBA00023015"/>
    </source>
</evidence>
<dbReference type="GO" id="GO:0005669">
    <property type="term" value="C:transcription factor TFIID complex"/>
    <property type="evidence" value="ECO:0007669"/>
    <property type="project" value="InterPro"/>
</dbReference>
<evidence type="ECO:0000256" key="5">
    <source>
        <dbReference type="ARBA" id="ARBA00023163"/>
    </source>
</evidence>
<feature type="compositionally biased region" description="Polar residues" evidence="9">
    <location>
        <begin position="18"/>
        <end position="27"/>
    </location>
</feature>
<organism evidence="11 12">
    <name type="scientific">Extremus antarcticus</name>
    <dbReference type="NCBI Taxonomy" id="702011"/>
    <lineage>
        <taxon>Eukaryota</taxon>
        <taxon>Fungi</taxon>
        <taxon>Dikarya</taxon>
        <taxon>Ascomycota</taxon>
        <taxon>Pezizomycotina</taxon>
        <taxon>Dothideomycetes</taxon>
        <taxon>Dothideomycetidae</taxon>
        <taxon>Mycosphaerellales</taxon>
        <taxon>Extremaceae</taxon>
        <taxon>Extremus</taxon>
    </lineage>
</organism>
<sequence length="596" mass="64365">MSYSMSPPQKPAPRPYSPYQNAGSPTNAAPYGGPPPAKRQRMSPDPRSPPNGTPTHAQPSHGYPNVGSYGNPYAQQQALSQYGTPGGYATSPQSGFNTPQPYPYQSMPWQSQPGTPISAGGPVQQGIRQNSPQQPPPREMMPPPPRPNKDDREEKVGFEDLGDSLFGSGINLKDEENYMYTMYNNRQNESFTTNQNTSFGSSTTMSGNNSFNLLTQGTSFGSQDAFAGTMNRPMSQEDIEVEHRRKREAAAKALSEKRQHHLNNQFLLGNNVRKRVDRLAMDQGVTVNMQGVFDDRPESVVNQNTPFEHLASLISLAAGERLRGLLGEAYTLARARRYGDHGRVVPLDFADIATGEGKSTEETVVPASITGSQWDKAPNPNPNASDSATPQPQHTLNFQGTLNVQLRTLAEQDKEAEAARLKKREARRRAAEATANGDTTTPTDVDSAAVDAAAALKLTKKEIAKQAKEKNSSTEAQLHRTTNQTAAMMALGKKGNRFSWMQGGVASMPTNKYAKPPSGTATPGAPATAAESGGPTTPGATAMVKTGSANGVAKAPEWGDWTEEGSPGVEMRDWVLVLERDGKEKRALEKAMIALR</sequence>